<feature type="domain" description="Membrane insertase YidC N-terminal" evidence="15">
    <location>
        <begin position="55"/>
        <end position="324"/>
    </location>
</feature>
<dbReference type="InterPro" id="IPR047196">
    <property type="entry name" value="YidC_ALB_C"/>
</dbReference>
<dbReference type="NCBIfam" id="TIGR03593">
    <property type="entry name" value="yidC_nterm"/>
    <property type="match status" value="1"/>
</dbReference>
<organism evidence="16 17">
    <name type="scientific">Psittacicella hinzii</name>
    <dbReference type="NCBI Taxonomy" id="2028575"/>
    <lineage>
        <taxon>Bacteria</taxon>
        <taxon>Pseudomonadati</taxon>
        <taxon>Pseudomonadota</taxon>
        <taxon>Gammaproteobacteria</taxon>
        <taxon>Pasteurellales</taxon>
        <taxon>Psittacicellaceae</taxon>
        <taxon>Psittacicella</taxon>
    </lineage>
</organism>
<dbReference type="GO" id="GO:0032977">
    <property type="term" value="F:membrane insertase activity"/>
    <property type="evidence" value="ECO:0007669"/>
    <property type="project" value="InterPro"/>
</dbReference>
<dbReference type="GO" id="GO:0005886">
    <property type="term" value="C:plasma membrane"/>
    <property type="evidence" value="ECO:0007669"/>
    <property type="project" value="UniProtKB-SubCell"/>
</dbReference>
<reference evidence="16 17" key="1">
    <citation type="submission" date="2017-08" db="EMBL/GenBank/DDBJ databases">
        <title>Reclassification of Bisgaard taxon 37 and 44.</title>
        <authorList>
            <person name="Christensen H."/>
        </authorList>
    </citation>
    <scope>NUCLEOTIDE SEQUENCE [LARGE SCALE GENOMIC DNA]</scope>
    <source>
        <strain evidence="16 17">B96_3</strain>
    </source>
</reference>
<gene>
    <name evidence="13" type="primary">yidC</name>
    <name evidence="16" type="ORF">CKF54_04850</name>
</gene>
<dbReference type="PRINTS" id="PR01900">
    <property type="entry name" value="YIDCPROTEIN"/>
</dbReference>
<evidence type="ECO:0000256" key="4">
    <source>
        <dbReference type="ARBA" id="ARBA00022448"/>
    </source>
</evidence>
<sequence>MNQTRGILFIVLAVLSFLLFQAYIQDTAPKPQIDSVTAAQDPNNVGADSDNSHALTIKNNVLRLTINSKTGDFIGADLLKYDRTVEDKTPLTLLSSNPDDYLRVVNGLAGEGGTDSAKTRADYKVVNQTENSVTLSYTHNDVVYTKTITLDGYQALVDYKVTNNSDQAINVAPYASFIYRPAPAPSLFSRSNVYGTNQSYAGLVISTDSDNYEKISNGDIEDKDFKPVKSKEGWTAISQHFFVTAYVPYAGTDFTIYTDYYQNNYIINTLSAETTVNANSTATFSDKYWIGPKLQDDLQNVAKDLDLVVDYGWAWFLSLPLFKLMQFLHSFISNWGITIIALTLVVRLIISPLSRLQFRNQALMRVIQPELAAANERAGDDRMKRLTETTKVFKKYGASQFTGCFPALIQMPIFLALFYLMNEAVELRHQSFLWIHDLSQADPYFILPILNGVIMIFMFSLTPMPENMDPMQRKIMKMMPYLFVIFFLFLPSGLILYYIVSNIITILFIMYYNKKMTYLYANNLLPTYKVVDRPIAMPRRKK</sequence>
<dbReference type="CDD" id="cd19961">
    <property type="entry name" value="EcYidC-like_peri"/>
    <property type="match status" value="1"/>
</dbReference>
<feature type="transmembrane region" description="Helical" evidence="13">
    <location>
        <begin position="481"/>
        <end position="512"/>
    </location>
</feature>
<dbReference type="OrthoDB" id="9780552at2"/>
<keyword evidence="17" id="KW-1185">Reference proteome</keyword>
<evidence type="ECO:0000256" key="1">
    <source>
        <dbReference type="ARBA" id="ARBA00004429"/>
    </source>
</evidence>
<feature type="transmembrane region" description="Helical" evidence="13">
    <location>
        <begin position="401"/>
        <end position="421"/>
    </location>
</feature>
<evidence type="ECO:0000313" key="16">
    <source>
        <dbReference type="EMBL" id="RIY32392.1"/>
    </source>
</evidence>
<comment type="caution">
    <text evidence="16">The sequence shown here is derived from an EMBL/GenBank/DDBJ whole genome shotgun (WGS) entry which is preliminary data.</text>
</comment>
<evidence type="ECO:0000256" key="7">
    <source>
        <dbReference type="ARBA" id="ARBA00022927"/>
    </source>
</evidence>
<evidence type="ECO:0000256" key="5">
    <source>
        <dbReference type="ARBA" id="ARBA00022475"/>
    </source>
</evidence>
<dbReference type="InterPro" id="IPR028053">
    <property type="entry name" value="Membr_insert_YidC_N"/>
</dbReference>
<feature type="transmembrane region" description="Helical" evidence="13">
    <location>
        <begin position="327"/>
        <end position="350"/>
    </location>
</feature>
<dbReference type="AlphaFoldDB" id="A0A3A1Y238"/>
<keyword evidence="8 13" id="KW-1133">Transmembrane helix</keyword>
<evidence type="ECO:0000256" key="11">
    <source>
        <dbReference type="ARBA" id="ARBA00033245"/>
    </source>
</evidence>
<protein>
    <recommendedName>
        <fullName evidence="3 13">Membrane protein insertase YidC</fullName>
    </recommendedName>
    <alternativeName>
        <fullName evidence="12 13">Foldase YidC</fullName>
    </alternativeName>
    <alternativeName>
        <fullName evidence="11 13">Membrane integrase YidC</fullName>
    </alternativeName>
    <alternativeName>
        <fullName evidence="13">Membrane protein YidC</fullName>
    </alternativeName>
</protein>
<dbReference type="PRINTS" id="PR00701">
    <property type="entry name" value="60KDINNERMP"/>
</dbReference>
<dbReference type="InterPro" id="IPR001708">
    <property type="entry name" value="YidC/ALB3/OXA1/COX18"/>
</dbReference>
<comment type="subunit">
    <text evidence="13">Interacts with the Sec translocase complex via SecD. Specifically interacts with transmembrane segments of nascent integral membrane proteins during membrane integration.</text>
</comment>
<dbReference type="PANTHER" id="PTHR12428:SF65">
    <property type="entry name" value="CYTOCHROME C OXIDASE ASSEMBLY PROTEIN COX18, MITOCHONDRIAL"/>
    <property type="match status" value="1"/>
</dbReference>
<dbReference type="RefSeq" id="WP_119525240.1">
    <property type="nucleotide sequence ID" value="NZ_NRHC01000057.1"/>
</dbReference>
<dbReference type="InterPro" id="IPR028055">
    <property type="entry name" value="YidC/Oxa/ALB_C"/>
</dbReference>
<keyword evidence="6 13" id="KW-0812">Transmembrane</keyword>
<keyword evidence="10 13" id="KW-0143">Chaperone</keyword>
<dbReference type="Gene3D" id="2.70.98.90">
    <property type="match status" value="1"/>
</dbReference>
<keyword evidence="5 13" id="KW-1003">Cell membrane</keyword>
<proteinExistence type="inferred from homology"/>
<dbReference type="InterPro" id="IPR019998">
    <property type="entry name" value="Membr_insert_YidC"/>
</dbReference>
<evidence type="ECO:0000256" key="12">
    <source>
        <dbReference type="ARBA" id="ARBA00033342"/>
    </source>
</evidence>
<dbReference type="EMBL" id="NRHC01000057">
    <property type="protein sequence ID" value="RIY32392.1"/>
    <property type="molecule type" value="Genomic_DNA"/>
</dbReference>
<name>A0A3A1Y238_9GAMM</name>
<evidence type="ECO:0000256" key="8">
    <source>
        <dbReference type="ARBA" id="ARBA00022989"/>
    </source>
</evidence>
<keyword evidence="9 13" id="KW-0472">Membrane</keyword>
<dbReference type="Proteomes" id="UP000265691">
    <property type="component" value="Unassembled WGS sequence"/>
</dbReference>
<dbReference type="CDD" id="cd20070">
    <property type="entry name" value="5TM_YidC_Alb3"/>
    <property type="match status" value="1"/>
</dbReference>
<dbReference type="HAMAP" id="MF_01810">
    <property type="entry name" value="YidC_type1"/>
    <property type="match status" value="1"/>
</dbReference>
<evidence type="ECO:0000256" key="3">
    <source>
        <dbReference type="ARBA" id="ARBA00015325"/>
    </source>
</evidence>
<evidence type="ECO:0000256" key="2">
    <source>
        <dbReference type="ARBA" id="ARBA00010527"/>
    </source>
</evidence>
<evidence type="ECO:0000256" key="9">
    <source>
        <dbReference type="ARBA" id="ARBA00023136"/>
    </source>
</evidence>
<dbReference type="Pfam" id="PF14849">
    <property type="entry name" value="YidC_periplas"/>
    <property type="match status" value="1"/>
</dbReference>
<comment type="function">
    <text evidence="13">Required for the insertion and/or proper folding and/or complex formation of integral membrane proteins into the membrane. Involved in integration of membrane proteins that insert both dependently and independently of the Sec translocase complex, as well as at least some lipoproteins. Aids folding of multispanning membrane proteins.</text>
</comment>
<feature type="transmembrane region" description="Helical" evidence="13">
    <location>
        <begin position="441"/>
        <end position="461"/>
    </location>
</feature>
<dbReference type="GO" id="GO:0015031">
    <property type="term" value="P:protein transport"/>
    <property type="evidence" value="ECO:0007669"/>
    <property type="project" value="UniProtKB-KW"/>
</dbReference>
<dbReference type="Pfam" id="PF02096">
    <property type="entry name" value="60KD_IMP"/>
    <property type="match status" value="1"/>
</dbReference>
<dbReference type="NCBIfam" id="TIGR03592">
    <property type="entry name" value="yidC_oxa1_cterm"/>
    <property type="match status" value="1"/>
</dbReference>
<dbReference type="PANTHER" id="PTHR12428">
    <property type="entry name" value="OXA1"/>
    <property type="match status" value="1"/>
</dbReference>
<comment type="similarity">
    <text evidence="2 13">Belongs to the OXA1/ALB3/YidC family. Type 1 subfamily.</text>
</comment>
<evidence type="ECO:0000259" key="15">
    <source>
        <dbReference type="Pfam" id="PF14849"/>
    </source>
</evidence>
<keyword evidence="7 13" id="KW-0653">Protein transport</keyword>
<evidence type="ECO:0000256" key="6">
    <source>
        <dbReference type="ARBA" id="ARBA00022692"/>
    </source>
</evidence>
<keyword evidence="4 13" id="KW-0813">Transport</keyword>
<comment type="subcellular location">
    <subcellularLocation>
        <location evidence="1">Cell inner membrane</location>
        <topology evidence="1">Multi-pass membrane protein</topology>
    </subcellularLocation>
    <subcellularLocation>
        <location evidence="13">Cell membrane</location>
        <topology evidence="13">Multi-pass membrane protein</topology>
    </subcellularLocation>
</comment>
<evidence type="ECO:0000259" key="14">
    <source>
        <dbReference type="Pfam" id="PF02096"/>
    </source>
</evidence>
<accession>A0A3A1Y238</accession>
<evidence type="ECO:0000313" key="17">
    <source>
        <dbReference type="Proteomes" id="UP000265691"/>
    </source>
</evidence>
<evidence type="ECO:0000256" key="13">
    <source>
        <dbReference type="HAMAP-Rule" id="MF_01810"/>
    </source>
</evidence>
<dbReference type="InterPro" id="IPR038221">
    <property type="entry name" value="YidC_periplasmic_sf"/>
</dbReference>
<feature type="domain" description="Membrane insertase YidC/Oxa/ALB C-terminal" evidence="14">
    <location>
        <begin position="335"/>
        <end position="513"/>
    </location>
</feature>
<dbReference type="GO" id="GO:0051205">
    <property type="term" value="P:protein insertion into membrane"/>
    <property type="evidence" value="ECO:0007669"/>
    <property type="project" value="TreeGrafter"/>
</dbReference>
<evidence type="ECO:0000256" key="10">
    <source>
        <dbReference type="ARBA" id="ARBA00023186"/>
    </source>
</evidence>